<feature type="transmembrane region" description="Helical" evidence="8">
    <location>
        <begin position="57"/>
        <end position="77"/>
    </location>
</feature>
<evidence type="ECO:0000256" key="2">
    <source>
        <dbReference type="ARBA" id="ARBA00022475"/>
    </source>
</evidence>
<feature type="transmembrane region" description="Helical" evidence="8">
    <location>
        <begin position="302"/>
        <end position="322"/>
    </location>
</feature>
<dbReference type="InterPro" id="IPR050549">
    <property type="entry name" value="MFS_Trehalose_Transporter"/>
</dbReference>
<dbReference type="KEGG" id="tpal:117641518"/>
<organism evidence="14">
    <name type="scientific">Thrips palmi</name>
    <name type="common">Melon thrips</name>
    <dbReference type="NCBI Taxonomy" id="161013"/>
    <lineage>
        <taxon>Eukaryota</taxon>
        <taxon>Metazoa</taxon>
        <taxon>Ecdysozoa</taxon>
        <taxon>Arthropoda</taxon>
        <taxon>Hexapoda</taxon>
        <taxon>Insecta</taxon>
        <taxon>Pterygota</taxon>
        <taxon>Neoptera</taxon>
        <taxon>Paraneoptera</taxon>
        <taxon>Thysanoptera</taxon>
        <taxon>Terebrantia</taxon>
        <taxon>Thripoidea</taxon>
        <taxon>Thripidae</taxon>
        <taxon>Thrips</taxon>
    </lineage>
</organism>
<evidence type="ECO:0000256" key="7">
    <source>
        <dbReference type="ARBA" id="ARBA00024348"/>
    </source>
</evidence>
<feature type="transmembrane region" description="Helical" evidence="8">
    <location>
        <begin position="156"/>
        <end position="177"/>
    </location>
</feature>
<dbReference type="RefSeq" id="XP_034234809.1">
    <property type="nucleotide sequence ID" value="XM_034378918.1"/>
</dbReference>
<dbReference type="OrthoDB" id="4142200at2759"/>
<dbReference type="PROSITE" id="PS00216">
    <property type="entry name" value="SUGAR_TRANSPORT_1"/>
    <property type="match status" value="1"/>
</dbReference>
<evidence type="ECO:0000259" key="9">
    <source>
        <dbReference type="PROSITE" id="PS50850"/>
    </source>
</evidence>
<dbReference type="GeneID" id="117641518"/>
<evidence type="ECO:0000256" key="6">
    <source>
        <dbReference type="ARBA" id="ARBA00023180"/>
    </source>
</evidence>
<feature type="domain" description="Major facilitator superfamily (MFS) profile" evidence="9">
    <location>
        <begin position="64"/>
        <end position="495"/>
    </location>
</feature>
<proteinExistence type="inferred from homology"/>
<dbReference type="AlphaFoldDB" id="A0A6P8YD71"/>
<accession>A0A6P8YD71</accession>
<dbReference type="RefSeq" id="XP_034234810.1">
    <property type="nucleotide sequence ID" value="XM_034378919.1"/>
</dbReference>
<evidence type="ECO:0000313" key="11">
    <source>
        <dbReference type="RefSeq" id="XP_034234806.1"/>
    </source>
</evidence>
<dbReference type="Proteomes" id="UP000515158">
    <property type="component" value="Unplaced"/>
</dbReference>
<dbReference type="SUPFAM" id="SSF103473">
    <property type="entry name" value="MFS general substrate transporter"/>
    <property type="match status" value="1"/>
</dbReference>
<feature type="transmembrane region" description="Helical" evidence="8">
    <location>
        <begin position="130"/>
        <end position="150"/>
    </location>
</feature>
<evidence type="ECO:0000256" key="4">
    <source>
        <dbReference type="ARBA" id="ARBA00022989"/>
    </source>
</evidence>
<dbReference type="RefSeq" id="XP_034234806.1">
    <property type="nucleotide sequence ID" value="XM_034378915.1"/>
</dbReference>
<dbReference type="InterPro" id="IPR005829">
    <property type="entry name" value="Sugar_transporter_CS"/>
</dbReference>
<feature type="transmembrane region" description="Helical" evidence="8">
    <location>
        <begin position="214"/>
        <end position="234"/>
    </location>
</feature>
<dbReference type="InterPro" id="IPR005828">
    <property type="entry name" value="MFS_sugar_transport-like"/>
</dbReference>
<dbReference type="RefSeq" id="XP_034234807.1">
    <property type="nucleotide sequence ID" value="XM_034378916.1"/>
</dbReference>
<feature type="transmembrane region" description="Helical" evidence="8">
    <location>
        <begin position="441"/>
        <end position="460"/>
    </location>
</feature>
<evidence type="ECO:0000256" key="8">
    <source>
        <dbReference type="SAM" id="Phobius"/>
    </source>
</evidence>
<keyword evidence="6" id="KW-0325">Glycoprotein</keyword>
<feature type="transmembrane region" description="Helical" evidence="8">
    <location>
        <begin position="370"/>
        <end position="390"/>
    </location>
</feature>
<dbReference type="FunFam" id="1.20.1250.20:FF:000055">
    <property type="entry name" value="Facilitated trehalose transporter Tret1-2 homolog"/>
    <property type="match status" value="1"/>
</dbReference>
<keyword evidence="4 8" id="KW-1133">Transmembrane helix</keyword>
<feature type="transmembrane region" description="Helical" evidence="8">
    <location>
        <begin position="189"/>
        <end position="208"/>
    </location>
</feature>
<feature type="transmembrane region" description="Helical" evidence="8">
    <location>
        <begin position="472"/>
        <end position="491"/>
    </location>
</feature>
<dbReference type="InterPro" id="IPR003663">
    <property type="entry name" value="Sugar/inositol_transpt"/>
</dbReference>
<keyword evidence="3 8" id="KW-0812">Transmembrane</keyword>
<dbReference type="GO" id="GO:0022857">
    <property type="term" value="F:transmembrane transporter activity"/>
    <property type="evidence" value="ECO:0007669"/>
    <property type="project" value="InterPro"/>
</dbReference>
<name>A0A6P8YD71_THRPL</name>
<dbReference type="GO" id="GO:0005886">
    <property type="term" value="C:plasma membrane"/>
    <property type="evidence" value="ECO:0007669"/>
    <property type="project" value="UniProtKB-SubCell"/>
</dbReference>
<evidence type="ECO:0000256" key="3">
    <source>
        <dbReference type="ARBA" id="ARBA00022692"/>
    </source>
</evidence>
<sequence length="510" mass="53811">MSSARDAMAAEKADFPLLERGEEVTVVPMGVPVAGGARPPRTVTVVTPSAPPMHWHLIWAGIAGNLAAVCGGFVYSWPSPTLPRLMDPSAPAGFVLTPEEASWVVSLTPLGGAFGTIPGGLFADRFGRRPTIICSAALMFVCWVMTGLASSAICLYAARFIGGFVTGVVSCILPLYLGEIAVDRIRAALGCAMQLSLTLGFMLPYALGPFVSPTVLAVVLASCVAVYAATSLSLPESPYLLLLKGDTEAASAALQWLRGQDRDQCYKELRRMEEETEACLARRCSVAKTFVRVFETRGGRRAFFLVCALMLFQQLSGINAVLSYAEDIFNRAAGGEASISPAMSTIIVGMVLVVASASTVPLTAGVSMKALFIVSSLGAALAHAVLGYFFHLVATKQDTSSLSALPVASLVFFIVVYCIGLGSVPWALLGEVFVADVKAASSSLCASFYWAVGFLVTLFFRSLMGTVGPDFTFWGLAACCVLAAAFALALMPNTKGKSLQEIQDILNGRD</sequence>
<feature type="transmembrane region" description="Helical" evidence="8">
    <location>
        <begin position="342"/>
        <end position="363"/>
    </location>
</feature>
<feature type="transmembrane region" description="Helical" evidence="8">
    <location>
        <begin position="101"/>
        <end position="123"/>
    </location>
</feature>
<keyword evidence="10" id="KW-1185">Reference proteome</keyword>
<feature type="transmembrane region" description="Helical" evidence="8">
    <location>
        <begin position="410"/>
        <end position="429"/>
    </location>
</feature>
<dbReference type="PROSITE" id="PS50850">
    <property type="entry name" value="MFS"/>
    <property type="match status" value="1"/>
</dbReference>
<evidence type="ECO:0000313" key="14">
    <source>
        <dbReference type="RefSeq" id="XP_034234810.1"/>
    </source>
</evidence>
<evidence type="ECO:0000256" key="5">
    <source>
        <dbReference type="ARBA" id="ARBA00023136"/>
    </source>
</evidence>
<comment type="similarity">
    <text evidence="7">Belongs to the major facilitator superfamily. Sugar transporter (TC 2.A.1.1) family. Trehalose transporter subfamily.</text>
</comment>
<gene>
    <name evidence="11 12 13 14" type="primary">LOC117641518</name>
</gene>
<reference evidence="11 12" key="1">
    <citation type="submission" date="2025-04" db="UniProtKB">
        <authorList>
            <consortium name="RefSeq"/>
        </authorList>
    </citation>
    <scope>IDENTIFICATION</scope>
    <source>
        <tissue evidence="11 12">Total insect</tissue>
    </source>
</reference>
<evidence type="ECO:0000256" key="1">
    <source>
        <dbReference type="ARBA" id="ARBA00004651"/>
    </source>
</evidence>
<comment type="subcellular location">
    <subcellularLocation>
        <location evidence="1">Cell membrane</location>
        <topology evidence="1">Multi-pass membrane protein</topology>
    </subcellularLocation>
</comment>
<dbReference type="Gene3D" id="1.20.1250.20">
    <property type="entry name" value="MFS general substrate transporter like domains"/>
    <property type="match status" value="1"/>
</dbReference>
<dbReference type="InterPro" id="IPR036259">
    <property type="entry name" value="MFS_trans_sf"/>
</dbReference>
<evidence type="ECO:0000313" key="13">
    <source>
        <dbReference type="RefSeq" id="XP_034234809.1"/>
    </source>
</evidence>
<dbReference type="PRINTS" id="PR00171">
    <property type="entry name" value="SUGRTRNSPORT"/>
</dbReference>
<dbReference type="Pfam" id="PF00083">
    <property type="entry name" value="Sugar_tr"/>
    <property type="match status" value="1"/>
</dbReference>
<keyword evidence="2" id="KW-1003">Cell membrane</keyword>
<keyword evidence="5 8" id="KW-0472">Membrane</keyword>
<dbReference type="InterPro" id="IPR020846">
    <property type="entry name" value="MFS_dom"/>
</dbReference>
<dbReference type="PANTHER" id="PTHR48021:SF47">
    <property type="entry name" value="GH17672P"/>
    <property type="match status" value="1"/>
</dbReference>
<dbReference type="PANTHER" id="PTHR48021">
    <property type="match status" value="1"/>
</dbReference>
<evidence type="ECO:0000313" key="10">
    <source>
        <dbReference type="Proteomes" id="UP000515158"/>
    </source>
</evidence>
<evidence type="ECO:0000313" key="12">
    <source>
        <dbReference type="RefSeq" id="XP_034234807.1"/>
    </source>
</evidence>
<protein>
    <submittedName>
        <fullName evidence="11 12">Facilitated trehalose transporter Tret1-2 homolog</fullName>
    </submittedName>
</protein>